<reference evidence="2 3" key="1">
    <citation type="submission" date="2019-02" db="EMBL/GenBank/DDBJ databases">
        <title>Deep-cultivation of Planctomycetes and their phenomic and genomic characterization uncovers novel biology.</title>
        <authorList>
            <person name="Wiegand S."/>
            <person name="Jogler M."/>
            <person name="Boedeker C."/>
            <person name="Pinto D."/>
            <person name="Vollmers J."/>
            <person name="Rivas-Marin E."/>
            <person name="Kohn T."/>
            <person name="Peeters S.H."/>
            <person name="Heuer A."/>
            <person name="Rast P."/>
            <person name="Oberbeckmann S."/>
            <person name="Bunk B."/>
            <person name="Jeske O."/>
            <person name="Meyerdierks A."/>
            <person name="Storesund J.E."/>
            <person name="Kallscheuer N."/>
            <person name="Luecker S."/>
            <person name="Lage O.M."/>
            <person name="Pohl T."/>
            <person name="Merkel B.J."/>
            <person name="Hornburger P."/>
            <person name="Mueller R.-W."/>
            <person name="Bruemmer F."/>
            <person name="Labrenz M."/>
            <person name="Spormann A.M."/>
            <person name="Op den Camp H."/>
            <person name="Overmann J."/>
            <person name="Amann R."/>
            <person name="Jetten M.S.M."/>
            <person name="Mascher T."/>
            <person name="Medema M.H."/>
            <person name="Devos D.P."/>
            <person name="Kaster A.-K."/>
            <person name="Ovreas L."/>
            <person name="Rohde M."/>
            <person name="Galperin M.Y."/>
            <person name="Jogler C."/>
        </authorList>
    </citation>
    <scope>NUCLEOTIDE SEQUENCE [LARGE SCALE GENOMIC DNA]</scope>
    <source>
        <strain evidence="2 3">Q31a</strain>
    </source>
</reference>
<dbReference type="InterPro" id="IPR021257">
    <property type="entry name" value="DUF2809"/>
</dbReference>
<proteinExistence type="predicted"/>
<dbReference type="Pfam" id="PF10990">
    <property type="entry name" value="DUF2809"/>
    <property type="match status" value="1"/>
</dbReference>
<accession>A0A518GB38</accession>
<gene>
    <name evidence="2" type="ORF">Q31a_41100</name>
</gene>
<evidence type="ECO:0000313" key="3">
    <source>
        <dbReference type="Proteomes" id="UP000318017"/>
    </source>
</evidence>
<evidence type="ECO:0000256" key="1">
    <source>
        <dbReference type="SAM" id="Phobius"/>
    </source>
</evidence>
<dbReference type="EMBL" id="CP036298">
    <property type="protein sequence ID" value="QDV25783.1"/>
    <property type="molecule type" value="Genomic_DNA"/>
</dbReference>
<evidence type="ECO:0000313" key="2">
    <source>
        <dbReference type="EMBL" id="QDV25783.1"/>
    </source>
</evidence>
<evidence type="ECO:0008006" key="4">
    <source>
        <dbReference type="Google" id="ProtNLM"/>
    </source>
</evidence>
<feature type="transmembrane region" description="Helical" evidence="1">
    <location>
        <begin position="80"/>
        <end position="103"/>
    </location>
</feature>
<organism evidence="2 3">
    <name type="scientific">Aureliella helgolandensis</name>
    <dbReference type="NCBI Taxonomy" id="2527968"/>
    <lineage>
        <taxon>Bacteria</taxon>
        <taxon>Pseudomonadati</taxon>
        <taxon>Planctomycetota</taxon>
        <taxon>Planctomycetia</taxon>
        <taxon>Pirellulales</taxon>
        <taxon>Pirellulaceae</taxon>
        <taxon>Aureliella</taxon>
    </lineage>
</organism>
<keyword evidence="1" id="KW-0812">Transmembrane</keyword>
<sequence length="125" mass="13649">MPVVLAGLASRKYRGHLPPFLAEYAGDTLWALMLYLLISTLLARSPIRIRVSISLALAFSVETSQLYHAPWLDSIRQTTLGGLVLGFGFLWSDLVCYSIGIALGAVTEWGIVRVTGPKLENLSSD</sequence>
<keyword evidence="1" id="KW-0472">Membrane</keyword>
<dbReference type="KEGG" id="ahel:Q31a_41100"/>
<keyword evidence="3" id="KW-1185">Reference proteome</keyword>
<keyword evidence="1" id="KW-1133">Transmembrane helix</keyword>
<protein>
    <recommendedName>
        <fullName evidence="4">DUF2809 domain-containing protein</fullName>
    </recommendedName>
</protein>
<name>A0A518GB38_9BACT</name>
<dbReference type="Proteomes" id="UP000318017">
    <property type="component" value="Chromosome"/>
</dbReference>
<feature type="transmembrane region" description="Helical" evidence="1">
    <location>
        <begin position="20"/>
        <end position="42"/>
    </location>
</feature>
<dbReference type="AlphaFoldDB" id="A0A518GB38"/>